<sequence>MTDLSGSFIIAKAVKEIGIEQIFGIVGVPITNVVVEMQKLGLPFYGFRNEQAAGYAASVVGYLTRRPAICFTVSGPGMVHAVPGAMNALANCWPMILMASSTSIADVERGGFQETPQIEAAQLYCKRVYSVPNIESFPSILESAVKESVTGRPGPVYIQIPANVMISTSQRQLKSLSPLREFQPGCGAVTTSPRETVMQALQLLMNAKKPVVIGGKGAAYARCEGELAKFIKTTGIPFLSSPMGKGLLPDDDEHVVSPARSVALKGADVVLIIGARLNWMFSFGQAPTFSPNVKFIIIDVSAEQSSKNVDNALSLVGDAQQILTDMNALLPSLSIKPSITEWWSELTQKMQENHKSLNELLSQPQKENEYLTYHQVFNVLRNHLPRNTLLINEGANTMDIGRVCLPQYEPRSRLDSGTLATMGVGVGYAIAASGIYGNSRPVVCIQGDSAFGFSGMEIEVACRFHMPILFIIINNNGIYEGLEEAPAEGFSPITMPPTSLSPKTHYELIIDAFGGKGYGVSTITQLDSIVSSTLQQIKNNTLEMPVLINVFIKPSGTTPKILSHK</sequence>
<dbReference type="SUPFAM" id="SSF52467">
    <property type="entry name" value="DHS-like NAD/FAD-binding domain"/>
    <property type="match status" value="1"/>
</dbReference>
<evidence type="ECO:0000256" key="6">
    <source>
        <dbReference type="ARBA" id="ARBA00023239"/>
    </source>
</evidence>
<dbReference type="Pfam" id="PF02776">
    <property type="entry name" value="TPP_enzyme_N"/>
    <property type="match status" value="1"/>
</dbReference>
<dbReference type="Pfam" id="PF00205">
    <property type="entry name" value="TPP_enzyme_M"/>
    <property type="match status" value="1"/>
</dbReference>
<keyword evidence="5 10" id="KW-0786">Thiamine pyrophosphate</keyword>
<comment type="cofactor">
    <cofactor evidence="1">
        <name>thiamine diphosphate</name>
        <dbReference type="ChEBI" id="CHEBI:58937"/>
    </cofactor>
</comment>
<dbReference type="GO" id="GO:0000287">
    <property type="term" value="F:magnesium ion binding"/>
    <property type="evidence" value="ECO:0007669"/>
    <property type="project" value="InterPro"/>
</dbReference>
<evidence type="ECO:0000256" key="2">
    <source>
        <dbReference type="ARBA" id="ARBA00007812"/>
    </source>
</evidence>
<feature type="domain" description="Thiamine pyrophosphate enzyme central" evidence="11">
    <location>
        <begin position="199"/>
        <end position="325"/>
    </location>
</feature>
<gene>
    <name evidence="14" type="ORF">PPL_00684</name>
</gene>
<dbReference type="GO" id="GO:0106359">
    <property type="term" value="F:2-hydroxyacyl-CoA lyase activity"/>
    <property type="evidence" value="ECO:0007669"/>
    <property type="project" value="UniProtKB-EC"/>
</dbReference>
<dbReference type="InterPro" id="IPR029035">
    <property type="entry name" value="DHS-like_NAD/FAD-binding_dom"/>
</dbReference>
<dbReference type="Gene3D" id="3.40.50.1220">
    <property type="entry name" value="TPP-binding domain"/>
    <property type="match status" value="1"/>
</dbReference>
<dbReference type="PANTHER" id="PTHR43710">
    <property type="entry name" value="2-HYDROXYACYL-COA LYASE"/>
    <property type="match status" value="1"/>
</dbReference>
<evidence type="ECO:0000256" key="5">
    <source>
        <dbReference type="ARBA" id="ARBA00023052"/>
    </source>
</evidence>
<dbReference type="Proteomes" id="UP000001396">
    <property type="component" value="Unassembled WGS sequence"/>
</dbReference>
<keyword evidence="6" id="KW-0456">Lyase</keyword>
<dbReference type="Pfam" id="PF02775">
    <property type="entry name" value="TPP_enzyme_C"/>
    <property type="match status" value="1"/>
</dbReference>
<dbReference type="STRING" id="670386.D3AX55"/>
<comment type="catalytic activity">
    <reaction evidence="7">
        <text>a 2-hydroxy-3-methyl fatty acyl-CoA = a 2-methyl-branched fatty aldehyde + formyl-CoA</text>
        <dbReference type="Rhea" id="RHEA:25375"/>
        <dbReference type="ChEBI" id="CHEBI:49188"/>
        <dbReference type="ChEBI" id="CHEBI:57376"/>
        <dbReference type="ChEBI" id="CHEBI:58783"/>
        <dbReference type="EC" id="4.1.2.63"/>
    </reaction>
    <physiologicalReaction direction="left-to-right" evidence="7">
        <dbReference type="Rhea" id="RHEA:25376"/>
    </physiologicalReaction>
</comment>
<evidence type="ECO:0000259" key="13">
    <source>
        <dbReference type="Pfam" id="PF02776"/>
    </source>
</evidence>
<dbReference type="EMBL" id="ADBJ01000003">
    <property type="protein sequence ID" value="EFA86124.1"/>
    <property type="molecule type" value="Genomic_DNA"/>
</dbReference>
<accession>D3AX55</accession>
<name>D3AX55_HETP5</name>
<feature type="domain" description="Thiamine pyrophosphate enzyme N-terminal TPP-binding" evidence="13">
    <location>
        <begin position="6"/>
        <end position="116"/>
    </location>
</feature>
<protein>
    <recommendedName>
        <fullName evidence="9">2-hydroxyacyl-CoA lyase</fullName>
        <ecNumber evidence="9">4.1.2.63</ecNumber>
    </recommendedName>
</protein>
<dbReference type="FunCoup" id="D3AX55">
    <property type="interactions" value="445"/>
</dbReference>
<evidence type="ECO:0000256" key="9">
    <source>
        <dbReference type="ARBA" id="ARBA00044518"/>
    </source>
</evidence>
<evidence type="ECO:0000256" key="7">
    <source>
        <dbReference type="ARBA" id="ARBA00044451"/>
    </source>
</evidence>
<comment type="catalytic activity">
    <reaction evidence="8">
        <text>an (R)-2-hydroxy-long-chain-fatty acyl-CoA = a long-chain fatty aldehyde + formyl-CoA</text>
        <dbReference type="Rhea" id="RHEA:67444"/>
        <dbReference type="ChEBI" id="CHEBI:17176"/>
        <dbReference type="ChEBI" id="CHEBI:57376"/>
        <dbReference type="ChEBI" id="CHEBI:170012"/>
        <dbReference type="EC" id="4.1.2.63"/>
    </reaction>
    <physiologicalReaction direction="left-to-right" evidence="8">
        <dbReference type="Rhea" id="RHEA:67445"/>
    </physiologicalReaction>
</comment>
<dbReference type="Gene3D" id="3.40.50.970">
    <property type="match status" value="2"/>
</dbReference>
<feature type="domain" description="Thiamine pyrophosphate enzyme TPP-binding" evidence="12">
    <location>
        <begin position="394"/>
        <end position="534"/>
    </location>
</feature>
<keyword evidence="3" id="KW-0479">Metal-binding</keyword>
<dbReference type="CDD" id="cd07035">
    <property type="entry name" value="TPP_PYR_POX_like"/>
    <property type="match status" value="1"/>
</dbReference>
<dbReference type="RefSeq" id="XP_020438229.1">
    <property type="nucleotide sequence ID" value="XM_020571706.1"/>
</dbReference>
<dbReference type="InterPro" id="IPR012001">
    <property type="entry name" value="Thiamin_PyroP_enz_TPP-bd_dom"/>
</dbReference>
<comment type="similarity">
    <text evidence="2 10">Belongs to the TPP enzyme family.</text>
</comment>
<dbReference type="SUPFAM" id="SSF52518">
    <property type="entry name" value="Thiamin diphosphate-binding fold (THDP-binding)"/>
    <property type="match status" value="2"/>
</dbReference>
<keyword evidence="15" id="KW-1185">Reference proteome</keyword>
<reference evidence="14 15" key="1">
    <citation type="journal article" date="2011" name="Genome Res.">
        <title>Phylogeny-wide analysis of social amoeba genomes highlights ancient origins for complex intercellular communication.</title>
        <authorList>
            <person name="Heidel A.J."/>
            <person name="Lawal H.M."/>
            <person name="Felder M."/>
            <person name="Schilde C."/>
            <person name="Helps N.R."/>
            <person name="Tunggal B."/>
            <person name="Rivero F."/>
            <person name="John U."/>
            <person name="Schleicher M."/>
            <person name="Eichinger L."/>
            <person name="Platzer M."/>
            <person name="Noegel A.A."/>
            <person name="Schaap P."/>
            <person name="Gloeckner G."/>
        </authorList>
    </citation>
    <scope>NUCLEOTIDE SEQUENCE [LARGE SCALE GENOMIC DNA]</scope>
    <source>
        <strain evidence="15">ATCC 26659 / Pp 5 / PN500</strain>
    </source>
</reference>
<dbReference type="EC" id="4.1.2.63" evidence="9"/>
<dbReference type="AlphaFoldDB" id="D3AX55"/>
<proteinExistence type="inferred from homology"/>
<dbReference type="CDD" id="cd02004">
    <property type="entry name" value="TPP_BZL_OCoD_HPCL"/>
    <property type="match status" value="1"/>
</dbReference>
<dbReference type="PANTHER" id="PTHR43710:SF2">
    <property type="entry name" value="2-HYDROXYACYL-COA LYASE 1"/>
    <property type="match status" value="1"/>
</dbReference>
<keyword evidence="4" id="KW-0460">Magnesium</keyword>
<dbReference type="GO" id="GO:0030976">
    <property type="term" value="F:thiamine pyrophosphate binding"/>
    <property type="evidence" value="ECO:0007669"/>
    <property type="project" value="InterPro"/>
</dbReference>
<evidence type="ECO:0000256" key="8">
    <source>
        <dbReference type="ARBA" id="ARBA00044454"/>
    </source>
</evidence>
<evidence type="ECO:0000256" key="1">
    <source>
        <dbReference type="ARBA" id="ARBA00001964"/>
    </source>
</evidence>
<comment type="caution">
    <text evidence="14">The sequence shown here is derived from an EMBL/GenBank/DDBJ whole genome shotgun (WGS) entry which is preliminary data.</text>
</comment>
<dbReference type="OMA" id="YMGMIGM"/>
<dbReference type="InterPro" id="IPR045025">
    <property type="entry name" value="HACL1-like"/>
</dbReference>
<evidence type="ECO:0000259" key="12">
    <source>
        <dbReference type="Pfam" id="PF02775"/>
    </source>
</evidence>
<dbReference type="InterPro" id="IPR029061">
    <property type="entry name" value="THDP-binding"/>
</dbReference>
<dbReference type="GeneID" id="31356215"/>
<dbReference type="InterPro" id="IPR011766">
    <property type="entry name" value="TPP_enzyme_TPP-bd"/>
</dbReference>
<evidence type="ECO:0000256" key="3">
    <source>
        <dbReference type="ARBA" id="ARBA00022723"/>
    </source>
</evidence>
<dbReference type="GO" id="GO:0005777">
    <property type="term" value="C:peroxisome"/>
    <property type="evidence" value="ECO:0007669"/>
    <property type="project" value="TreeGrafter"/>
</dbReference>
<dbReference type="InParanoid" id="D3AX55"/>
<evidence type="ECO:0000256" key="10">
    <source>
        <dbReference type="RuleBase" id="RU362132"/>
    </source>
</evidence>
<evidence type="ECO:0000313" key="15">
    <source>
        <dbReference type="Proteomes" id="UP000001396"/>
    </source>
</evidence>
<dbReference type="GO" id="GO:0001561">
    <property type="term" value="P:fatty acid alpha-oxidation"/>
    <property type="evidence" value="ECO:0007669"/>
    <property type="project" value="TreeGrafter"/>
</dbReference>
<evidence type="ECO:0000256" key="4">
    <source>
        <dbReference type="ARBA" id="ARBA00022842"/>
    </source>
</evidence>
<organism evidence="14 15">
    <name type="scientific">Heterostelium pallidum (strain ATCC 26659 / Pp 5 / PN500)</name>
    <name type="common">Cellular slime mold</name>
    <name type="synonym">Polysphondylium pallidum</name>
    <dbReference type="NCBI Taxonomy" id="670386"/>
    <lineage>
        <taxon>Eukaryota</taxon>
        <taxon>Amoebozoa</taxon>
        <taxon>Evosea</taxon>
        <taxon>Eumycetozoa</taxon>
        <taxon>Dictyostelia</taxon>
        <taxon>Acytosteliales</taxon>
        <taxon>Acytosteliaceae</taxon>
        <taxon>Heterostelium</taxon>
    </lineage>
</organism>
<dbReference type="InterPro" id="IPR012000">
    <property type="entry name" value="Thiamin_PyroP_enz_cen_dom"/>
</dbReference>
<evidence type="ECO:0000259" key="11">
    <source>
        <dbReference type="Pfam" id="PF00205"/>
    </source>
</evidence>
<evidence type="ECO:0000313" key="14">
    <source>
        <dbReference type="EMBL" id="EFA86124.1"/>
    </source>
</evidence>